<dbReference type="Proteomes" id="UP001589789">
    <property type="component" value="Unassembled WGS sequence"/>
</dbReference>
<dbReference type="Pfam" id="PF02050">
    <property type="entry name" value="FliJ"/>
    <property type="match status" value="1"/>
</dbReference>
<evidence type="ECO:0000313" key="13">
    <source>
        <dbReference type="Proteomes" id="UP001589789"/>
    </source>
</evidence>
<evidence type="ECO:0000256" key="2">
    <source>
        <dbReference type="ARBA" id="ARBA00010004"/>
    </source>
</evidence>
<keyword evidence="12" id="KW-0282">Flagellum</keyword>
<comment type="caution">
    <text evidence="12">The sequence shown here is derived from an EMBL/GenBank/DDBJ whole genome shotgun (WGS) entry which is preliminary data.</text>
</comment>
<evidence type="ECO:0000313" key="12">
    <source>
        <dbReference type="EMBL" id="MFC0386634.1"/>
    </source>
</evidence>
<keyword evidence="4" id="KW-0813">Transport</keyword>
<comment type="subcellular location">
    <subcellularLocation>
        <location evidence="1">Cell membrane</location>
        <topology evidence="1">Peripheral membrane protein</topology>
        <orientation evidence="1">Cytoplasmic side</orientation>
    </subcellularLocation>
</comment>
<feature type="region of interest" description="Disordered" evidence="11">
    <location>
        <begin position="100"/>
        <end position="121"/>
    </location>
</feature>
<accession>A0ABV6ISP9</accession>
<protein>
    <recommendedName>
        <fullName evidence="3">Flagellar FliJ protein</fullName>
    </recommendedName>
</protein>
<dbReference type="InterPro" id="IPR012823">
    <property type="entry name" value="Flagell_FliJ"/>
</dbReference>
<evidence type="ECO:0000256" key="1">
    <source>
        <dbReference type="ARBA" id="ARBA00004413"/>
    </source>
</evidence>
<evidence type="ECO:0000256" key="7">
    <source>
        <dbReference type="ARBA" id="ARBA00022795"/>
    </source>
</evidence>
<dbReference type="InterPro" id="IPR053716">
    <property type="entry name" value="Flag_assembly_chemotaxis_eff"/>
</dbReference>
<keyword evidence="10" id="KW-1006">Bacterial flagellum protein export</keyword>
<evidence type="ECO:0000256" key="3">
    <source>
        <dbReference type="ARBA" id="ARBA00020392"/>
    </source>
</evidence>
<keyword evidence="8" id="KW-0653">Protein transport</keyword>
<name>A0ABV6ISP9_9PROT</name>
<evidence type="ECO:0000256" key="11">
    <source>
        <dbReference type="SAM" id="MobiDB-lite"/>
    </source>
</evidence>
<sequence>MTARRASAAEAARQAEAAAAVIPREVTGATLRAPEPMLSLHATSDLVAWLPRGESMRQRTATEARLAESAAETAREALAAARAAERAVELLRENQAAEMARKAARRSQAALDEMGARQATR</sequence>
<comment type="similarity">
    <text evidence="2">Belongs to the FliJ family.</text>
</comment>
<dbReference type="Gene3D" id="1.10.287.1700">
    <property type="match status" value="1"/>
</dbReference>
<evidence type="ECO:0000256" key="8">
    <source>
        <dbReference type="ARBA" id="ARBA00022927"/>
    </source>
</evidence>
<reference evidence="12 13" key="1">
    <citation type="submission" date="2024-09" db="EMBL/GenBank/DDBJ databases">
        <authorList>
            <person name="Sun Q."/>
            <person name="Mori K."/>
        </authorList>
    </citation>
    <scope>NUCLEOTIDE SEQUENCE [LARGE SCALE GENOMIC DNA]</scope>
    <source>
        <strain evidence="12 13">CCM 7468</strain>
    </source>
</reference>
<evidence type="ECO:0000256" key="9">
    <source>
        <dbReference type="ARBA" id="ARBA00023136"/>
    </source>
</evidence>
<proteinExistence type="inferred from homology"/>
<evidence type="ECO:0000256" key="6">
    <source>
        <dbReference type="ARBA" id="ARBA00022500"/>
    </source>
</evidence>
<keyword evidence="12" id="KW-0966">Cell projection</keyword>
<keyword evidence="9" id="KW-0472">Membrane</keyword>
<gene>
    <name evidence="12" type="ORF">ACFFIC_13915</name>
</gene>
<organism evidence="12 13">
    <name type="scientific">Muricoccus vinaceus</name>
    <dbReference type="NCBI Taxonomy" id="424704"/>
    <lineage>
        <taxon>Bacteria</taxon>
        <taxon>Pseudomonadati</taxon>
        <taxon>Pseudomonadota</taxon>
        <taxon>Alphaproteobacteria</taxon>
        <taxon>Acetobacterales</taxon>
        <taxon>Roseomonadaceae</taxon>
        <taxon>Muricoccus</taxon>
    </lineage>
</organism>
<evidence type="ECO:0000256" key="10">
    <source>
        <dbReference type="ARBA" id="ARBA00023225"/>
    </source>
</evidence>
<evidence type="ECO:0000256" key="5">
    <source>
        <dbReference type="ARBA" id="ARBA00022475"/>
    </source>
</evidence>
<keyword evidence="7" id="KW-1005">Bacterial flagellum biogenesis</keyword>
<dbReference type="EMBL" id="JBHLVZ010000036">
    <property type="protein sequence ID" value="MFC0386634.1"/>
    <property type="molecule type" value="Genomic_DNA"/>
</dbReference>
<dbReference type="RefSeq" id="WP_377051289.1">
    <property type="nucleotide sequence ID" value="NZ_JBHLVZ010000036.1"/>
</dbReference>
<evidence type="ECO:0000256" key="4">
    <source>
        <dbReference type="ARBA" id="ARBA00022448"/>
    </source>
</evidence>
<keyword evidence="13" id="KW-1185">Reference proteome</keyword>
<keyword evidence="5" id="KW-1003">Cell membrane</keyword>
<keyword evidence="12" id="KW-0969">Cilium</keyword>
<keyword evidence="6" id="KW-0145">Chemotaxis</keyword>